<dbReference type="EMBL" id="JAHLFE010000195">
    <property type="protein sequence ID" value="MBU3845105.1"/>
    <property type="molecule type" value="Genomic_DNA"/>
</dbReference>
<evidence type="ECO:0000259" key="2">
    <source>
        <dbReference type="Pfam" id="PF12392"/>
    </source>
</evidence>
<dbReference type="PANTHER" id="PTHR30217">
    <property type="entry name" value="PEPTIDASE U32 FAMILY"/>
    <property type="match status" value="1"/>
</dbReference>
<feature type="domain" description="Peptidase U32 collagenase" evidence="2">
    <location>
        <begin position="493"/>
        <end position="630"/>
    </location>
</feature>
<dbReference type="InterPro" id="IPR020988">
    <property type="entry name" value="Pept_U32_collagenase"/>
</dbReference>
<name>A0A948THS0_9GAMM</name>
<evidence type="ECO:0000256" key="1">
    <source>
        <dbReference type="SAM" id="MobiDB-lite"/>
    </source>
</evidence>
<dbReference type="Pfam" id="PF12392">
    <property type="entry name" value="DUF3656"/>
    <property type="match status" value="1"/>
</dbReference>
<comment type="caution">
    <text evidence="3">The sequence shown here is derived from an EMBL/GenBank/DDBJ whole genome shotgun (WGS) entry which is preliminary data.</text>
</comment>
<sequence length="796" mass="86072">MALPPSATYPRRLELLAPAKNLAVGQAALLAGADAIYIGGPSFGARAAAGNSIEDITALCSMAHLLGARVYLTVNTLLYDTELSAVEALLAQARVAGVDALIVQDLALLSMSTLQDMEIHASTQMNIDTLEKVEFCRQLHFSQVVLPREFSLEQIRSFCQAFPDTRFEVFVSGAMCVSVSGICYISEMMTGRSANRGACAQICRLPMTLYKKQGTELDPKVDTEIASGHLLSMKDNLRLNQLEDLVAAGASSFKIEGRLKDHDYVVNQVAAFRERLDKIIAQNPELYRRASLGMAYHDFTPNLFKTFNRGFTSSYLQGSNDALVDSRTPKSFGEELGQVVAVSTTGSPQRQQHFVLKRQQGKLAPQTRQQQQQPQRGANFSAAGGMVVTLRLRQGCTLSNGDSFTFFSPDGELTGFRVNRISVAPPAPNGHGGTKGYSAKNQGSAKSQNAKGKGTAKAPAENANSGTITCSRGEKVYLHLPKKVALLEAGMTLYRNVDTLFIKSINLPQALSRKVALTAQVEVTPTALTISFTDAWGRQGTAAVALPYRAKSATEAQGSNGDVAGSAGSGGVITTPLKAEVMRAKLLKLGNTLLSLENSDVTLSGKLDAALLPLSAFNALRREALAQYETHATLSRVECRAQDLPYLDEDKSGEYSKLFTPPTAEELAQVVFPESYVDPRLITNERSRAFYQSMLATHAAEAKASTNHDVSTQVTTSAQDNAGKQSDTILDADYLPPPPALIRQAVMTCRNCLIKNHALCRKEGGSTTGFYLRIGKGNFPLITDCRRCLMYLLPEK</sequence>
<accession>A0A948THS0</accession>
<feature type="region of interest" description="Disordered" evidence="1">
    <location>
        <begin position="358"/>
        <end position="379"/>
    </location>
</feature>
<dbReference type="InterPro" id="IPR051454">
    <property type="entry name" value="RNA/ubiquinone_mod_enzymes"/>
</dbReference>
<evidence type="ECO:0000313" key="3">
    <source>
        <dbReference type="EMBL" id="MBU3845105.1"/>
    </source>
</evidence>
<feature type="compositionally biased region" description="Polar residues" evidence="1">
    <location>
        <begin position="439"/>
        <end position="450"/>
    </location>
</feature>
<gene>
    <name evidence="3" type="ORF">H9847_09655</name>
</gene>
<dbReference type="Proteomes" id="UP000733611">
    <property type="component" value="Unassembled WGS sequence"/>
</dbReference>
<dbReference type="AlphaFoldDB" id="A0A948THS0"/>
<protein>
    <submittedName>
        <fullName evidence="3">U32 family peptidase</fullName>
    </submittedName>
</protein>
<dbReference type="PANTHER" id="PTHR30217:SF10">
    <property type="entry name" value="23S RRNA 5-HYDROXYCYTIDINE C2501 SYNTHASE"/>
    <property type="match status" value="1"/>
</dbReference>
<proteinExistence type="predicted"/>
<evidence type="ECO:0000313" key="4">
    <source>
        <dbReference type="Proteomes" id="UP000733611"/>
    </source>
</evidence>
<feature type="compositionally biased region" description="Low complexity" evidence="1">
    <location>
        <begin position="365"/>
        <end position="376"/>
    </location>
</feature>
<reference evidence="3" key="2">
    <citation type="submission" date="2021-04" db="EMBL/GenBank/DDBJ databases">
        <authorList>
            <person name="Gilroy R."/>
        </authorList>
    </citation>
    <scope>NUCLEOTIDE SEQUENCE</scope>
    <source>
        <strain evidence="3">378</strain>
    </source>
</reference>
<dbReference type="PROSITE" id="PS01276">
    <property type="entry name" value="PEPTIDASE_U32"/>
    <property type="match status" value="1"/>
</dbReference>
<feature type="region of interest" description="Disordered" evidence="1">
    <location>
        <begin position="422"/>
        <end position="465"/>
    </location>
</feature>
<dbReference type="Pfam" id="PF01136">
    <property type="entry name" value="Peptidase_U32"/>
    <property type="match status" value="1"/>
</dbReference>
<dbReference type="InterPro" id="IPR001539">
    <property type="entry name" value="Peptidase_U32"/>
</dbReference>
<organism evidence="3 4">
    <name type="scientific">Candidatus Anaerobiospirillum pullicola</name>
    <dbReference type="NCBI Taxonomy" id="2838451"/>
    <lineage>
        <taxon>Bacteria</taxon>
        <taxon>Pseudomonadati</taxon>
        <taxon>Pseudomonadota</taxon>
        <taxon>Gammaproteobacteria</taxon>
        <taxon>Aeromonadales</taxon>
        <taxon>Succinivibrionaceae</taxon>
        <taxon>Anaerobiospirillum</taxon>
    </lineage>
</organism>
<reference evidence="3" key="1">
    <citation type="journal article" date="2021" name="PeerJ">
        <title>Extensive microbial diversity within the chicken gut microbiome revealed by metagenomics and culture.</title>
        <authorList>
            <person name="Gilroy R."/>
            <person name="Ravi A."/>
            <person name="Getino M."/>
            <person name="Pursley I."/>
            <person name="Horton D.L."/>
            <person name="Alikhan N.F."/>
            <person name="Baker D."/>
            <person name="Gharbi K."/>
            <person name="Hall N."/>
            <person name="Watson M."/>
            <person name="Adriaenssens E.M."/>
            <person name="Foster-Nyarko E."/>
            <person name="Jarju S."/>
            <person name="Secka A."/>
            <person name="Antonio M."/>
            <person name="Oren A."/>
            <person name="Chaudhuri R.R."/>
            <person name="La Ragione R."/>
            <person name="Hildebrand F."/>
            <person name="Pallen M.J."/>
        </authorList>
    </citation>
    <scope>NUCLEOTIDE SEQUENCE</scope>
    <source>
        <strain evidence="3">378</strain>
    </source>
</reference>